<proteinExistence type="predicted"/>
<sequence length="87" mass="10791">MEEMEWRQRSKALWLKSRDNNTRFFHKAASQRRRLNHIGCIQIEGERWTERADIVTHLVNHFSKSFSKDRRWRPLWRDKELLRVTLT</sequence>
<organism evidence="1 2">
    <name type="scientific">Acorus calamus</name>
    <name type="common">Sweet flag</name>
    <dbReference type="NCBI Taxonomy" id="4465"/>
    <lineage>
        <taxon>Eukaryota</taxon>
        <taxon>Viridiplantae</taxon>
        <taxon>Streptophyta</taxon>
        <taxon>Embryophyta</taxon>
        <taxon>Tracheophyta</taxon>
        <taxon>Spermatophyta</taxon>
        <taxon>Magnoliopsida</taxon>
        <taxon>Liliopsida</taxon>
        <taxon>Acoraceae</taxon>
        <taxon>Acorus</taxon>
    </lineage>
</organism>
<accession>A0AAV9DWC5</accession>
<dbReference type="EMBL" id="JAUJYO010000011">
    <property type="protein sequence ID" value="KAK1304803.1"/>
    <property type="molecule type" value="Genomic_DNA"/>
</dbReference>
<evidence type="ECO:0000313" key="1">
    <source>
        <dbReference type="EMBL" id="KAK1304803.1"/>
    </source>
</evidence>
<dbReference type="Proteomes" id="UP001180020">
    <property type="component" value="Unassembled WGS sequence"/>
</dbReference>
<reference evidence="1" key="2">
    <citation type="submission" date="2023-06" db="EMBL/GenBank/DDBJ databases">
        <authorList>
            <person name="Ma L."/>
            <person name="Liu K.-W."/>
            <person name="Li Z."/>
            <person name="Hsiao Y.-Y."/>
            <person name="Qi Y."/>
            <person name="Fu T."/>
            <person name="Tang G."/>
            <person name="Zhang D."/>
            <person name="Sun W.-H."/>
            <person name="Liu D.-K."/>
            <person name="Li Y."/>
            <person name="Chen G.-Z."/>
            <person name="Liu X.-D."/>
            <person name="Liao X.-Y."/>
            <person name="Jiang Y.-T."/>
            <person name="Yu X."/>
            <person name="Hao Y."/>
            <person name="Huang J."/>
            <person name="Zhao X.-W."/>
            <person name="Ke S."/>
            <person name="Chen Y.-Y."/>
            <person name="Wu W.-L."/>
            <person name="Hsu J.-L."/>
            <person name="Lin Y.-F."/>
            <person name="Huang M.-D."/>
            <person name="Li C.-Y."/>
            <person name="Huang L."/>
            <person name="Wang Z.-W."/>
            <person name="Zhao X."/>
            <person name="Zhong W.-Y."/>
            <person name="Peng D.-H."/>
            <person name="Ahmad S."/>
            <person name="Lan S."/>
            <person name="Zhang J.-S."/>
            <person name="Tsai W.-C."/>
            <person name="Van De Peer Y."/>
            <person name="Liu Z.-J."/>
        </authorList>
    </citation>
    <scope>NUCLEOTIDE SEQUENCE</scope>
    <source>
        <strain evidence="1">CP</strain>
        <tissue evidence="1">Leaves</tissue>
    </source>
</reference>
<protein>
    <submittedName>
        <fullName evidence="1">Uncharacterized protein</fullName>
    </submittedName>
</protein>
<gene>
    <name evidence="1" type="ORF">QJS10_CPB11g00864</name>
</gene>
<evidence type="ECO:0000313" key="2">
    <source>
        <dbReference type="Proteomes" id="UP001180020"/>
    </source>
</evidence>
<name>A0AAV9DWC5_ACOCL</name>
<comment type="caution">
    <text evidence="1">The sequence shown here is derived from an EMBL/GenBank/DDBJ whole genome shotgun (WGS) entry which is preliminary data.</text>
</comment>
<keyword evidence="2" id="KW-1185">Reference proteome</keyword>
<reference evidence="1" key="1">
    <citation type="journal article" date="2023" name="Nat. Commun.">
        <title>Diploid and tetraploid genomes of Acorus and the evolution of monocots.</title>
        <authorList>
            <person name="Ma L."/>
            <person name="Liu K.W."/>
            <person name="Li Z."/>
            <person name="Hsiao Y.Y."/>
            <person name="Qi Y."/>
            <person name="Fu T."/>
            <person name="Tang G.D."/>
            <person name="Zhang D."/>
            <person name="Sun W.H."/>
            <person name="Liu D.K."/>
            <person name="Li Y."/>
            <person name="Chen G.Z."/>
            <person name="Liu X.D."/>
            <person name="Liao X.Y."/>
            <person name="Jiang Y.T."/>
            <person name="Yu X."/>
            <person name="Hao Y."/>
            <person name="Huang J."/>
            <person name="Zhao X.W."/>
            <person name="Ke S."/>
            <person name="Chen Y.Y."/>
            <person name="Wu W.L."/>
            <person name="Hsu J.L."/>
            <person name="Lin Y.F."/>
            <person name="Huang M.D."/>
            <person name="Li C.Y."/>
            <person name="Huang L."/>
            <person name="Wang Z.W."/>
            <person name="Zhao X."/>
            <person name="Zhong W.Y."/>
            <person name="Peng D.H."/>
            <person name="Ahmad S."/>
            <person name="Lan S."/>
            <person name="Zhang J.S."/>
            <person name="Tsai W.C."/>
            <person name="Van de Peer Y."/>
            <person name="Liu Z.J."/>
        </authorList>
    </citation>
    <scope>NUCLEOTIDE SEQUENCE</scope>
    <source>
        <strain evidence="1">CP</strain>
    </source>
</reference>
<dbReference type="AlphaFoldDB" id="A0AAV9DWC5"/>